<evidence type="ECO:0000256" key="6">
    <source>
        <dbReference type="ARBA" id="ARBA00023098"/>
    </source>
</evidence>
<comment type="function">
    <text evidence="8">Transfers the 4'-phosphopantetheine moiety from coenzyme A to a Ser of acyl-carrier-protein.</text>
</comment>
<evidence type="ECO:0000256" key="3">
    <source>
        <dbReference type="ARBA" id="ARBA00022723"/>
    </source>
</evidence>
<dbReference type="GO" id="GO:0000287">
    <property type="term" value="F:magnesium ion binding"/>
    <property type="evidence" value="ECO:0007669"/>
    <property type="project" value="UniProtKB-UniRule"/>
</dbReference>
<keyword evidence="6 8" id="KW-0443">Lipid metabolism</keyword>
<evidence type="ECO:0000256" key="2">
    <source>
        <dbReference type="ARBA" id="ARBA00022679"/>
    </source>
</evidence>
<dbReference type="InterPro" id="IPR008278">
    <property type="entry name" value="4-PPantetheinyl_Trfase_dom"/>
</dbReference>
<feature type="binding site" evidence="8">
    <location>
        <position position="9"/>
    </location>
    <ligand>
        <name>Mg(2+)</name>
        <dbReference type="ChEBI" id="CHEBI:18420"/>
    </ligand>
</feature>
<dbReference type="eggNOG" id="COG0736">
    <property type="taxonomic scope" value="Bacteria"/>
</dbReference>
<dbReference type="NCBIfam" id="TIGR00556">
    <property type="entry name" value="pantethn_trn"/>
    <property type="match status" value="1"/>
</dbReference>
<comment type="caution">
    <text evidence="10">The sequence shown here is derived from an EMBL/GenBank/DDBJ whole genome shotgun (WGS) entry which is preliminary data.</text>
</comment>
<keyword evidence="8" id="KW-0963">Cytoplasm</keyword>
<gene>
    <name evidence="8" type="primary">acpS</name>
    <name evidence="10" type="ORF">GCWU000182_000971</name>
</gene>
<dbReference type="EC" id="2.7.8.7" evidence="8"/>
<proteinExistence type="inferred from homology"/>
<dbReference type="GO" id="GO:0005737">
    <property type="term" value="C:cytoplasm"/>
    <property type="evidence" value="ECO:0007669"/>
    <property type="project" value="UniProtKB-SubCell"/>
</dbReference>
<evidence type="ECO:0000259" key="9">
    <source>
        <dbReference type="Pfam" id="PF01648"/>
    </source>
</evidence>
<dbReference type="STRING" id="592010.GCWU000182_000971"/>
<keyword evidence="2 8" id="KW-0808">Transferase</keyword>
<reference evidence="10" key="1">
    <citation type="submission" date="2013-06" db="EMBL/GenBank/DDBJ databases">
        <authorList>
            <person name="Weinstock G."/>
            <person name="Sodergren E."/>
            <person name="Clifton S."/>
            <person name="Fulton L."/>
            <person name="Fulton B."/>
            <person name="Courtney L."/>
            <person name="Fronick C."/>
            <person name="Harrison M."/>
            <person name="Strong C."/>
            <person name="Farmer C."/>
            <person name="Delahaunty K."/>
            <person name="Markovic C."/>
            <person name="Hall O."/>
            <person name="Minx P."/>
            <person name="Tomlinson C."/>
            <person name="Mitreva M."/>
            <person name="Nelson J."/>
            <person name="Hou S."/>
            <person name="Wollam A."/>
            <person name="Pepin K.H."/>
            <person name="Johnson M."/>
            <person name="Bhonagiri V."/>
            <person name="Nash W.E."/>
            <person name="Warren W."/>
            <person name="Chinwalla A."/>
            <person name="Mardis E.R."/>
            <person name="Wilson R.K."/>
        </authorList>
    </citation>
    <scope>NUCLEOTIDE SEQUENCE [LARGE SCALE GENOMIC DNA]</scope>
    <source>
        <strain evidence="10">ATCC 49176</strain>
    </source>
</reference>
<keyword evidence="5 8" id="KW-0460">Magnesium</keyword>
<evidence type="ECO:0000256" key="7">
    <source>
        <dbReference type="ARBA" id="ARBA00023160"/>
    </source>
</evidence>
<dbReference type="NCBIfam" id="TIGR00516">
    <property type="entry name" value="acpS"/>
    <property type="match status" value="1"/>
</dbReference>
<evidence type="ECO:0000256" key="4">
    <source>
        <dbReference type="ARBA" id="ARBA00022832"/>
    </source>
</evidence>
<dbReference type="Gene3D" id="3.90.470.20">
    <property type="entry name" value="4'-phosphopantetheinyl transferase domain"/>
    <property type="match status" value="1"/>
</dbReference>
<evidence type="ECO:0000256" key="5">
    <source>
        <dbReference type="ARBA" id="ARBA00022842"/>
    </source>
</evidence>
<dbReference type="InterPro" id="IPR004568">
    <property type="entry name" value="Ppantetheine-prot_Trfase_dom"/>
</dbReference>
<evidence type="ECO:0000313" key="10">
    <source>
        <dbReference type="EMBL" id="ESK65696.1"/>
    </source>
</evidence>
<protein>
    <recommendedName>
        <fullName evidence="8">Holo-[acyl-carrier-protein] synthase</fullName>
        <shortName evidence="8">Holo-ACP synthase</shortName>
        <ecNumber evidence="8">2.7.8.7</ecNumber>
    </recommendedName>
    <alternativeName>
        <fullName evidence="8">4'-phosphopantetheinyl transferase AcpS</fullName>
    </alternativeName>
</protein>
<keyword evidence="3 8" id="KW-0479">Metal-binding</keyword>
<comment type="subcellular location">
    <subcellularLocation>
        <location evidence="8">Cytoplasm</location>
    </subcellularLocation>
</comment>
<sequence>MAIVRIGTDIIEIDRIQEAVARSPRFASKVLTTEELARYETMKENRALEFLAGRFAAKEAYVKALGTGIGRIRFTDMSIANKPSGAPYFAVAPLTEGVQLSISHSDHYATATVLIEQDEASLQAALAQYLTRED</sequence>
<dbReference type="GO" id="GO:0006633">
    <property type="term" value="P:fatty acid biosynthetic process"/>
    <property type="evidence" value="ECO:0007669"/>
    <property type="project" value="UniProtKB-UniRule"/>
</dbReference>
<evidence type="ECO:0000256" key="8">
    <source>
        <dbReference type="HAMAP-Rule" id="MF_00101"/>
    </source>
</evidence>
<keyword evidence="7 8" id="KW-0275">Fatty acid biosynthesis</keyword>
<dbReference type="HAMAP" id="MF_00101">
    <property type="entry name" value="AcpS"/>
    <property type="match status" value="1"/>
</dbReference>
<feature type="binding site" evidence="8">
    <location>
        <position position="59"/>
    </location>
    <ligand>
        <name>Mg(2+)</name>
        <dbReference type="ChEBI" id="CHEBI:18420"/>
    </ligand>
</feature>
<comment type="similarity">
    <text evidence="8">Belongs to the P-Pant transferase superfamily. AcpS family.</text>
</comment>
<dbReference type="InterPro" id="IPR037143">
    <property type="entry name" value="4-PPantetheinyl_Trfase_dom_sf"/>
</dbReference>
<keyword evidence="4 8" id="KW-0276">Fatty acid metabolism</keyword>
<dbReference type="Pfam" id="PF01648">
    <property type="entry name" value="ACPS"/>
    <property type="match status" value="1"/>
</dbReference>
<dbReference type="AlphaFoldDB" id="W1Q3I3"/>
<evidence type="ECO:0000256" key="1">
    <source>
        <dbReference type="ARBA" id="ARBA00022516"/>
    </source>
</evidence>
<evidence type="ECO:0000313" key="11">
    <source>
        <dbReference type="Proteomes" id="UP000019050"/>
    </source>
</evidence>
<dbReference type="InterPro" id="IPR002582">
    <property type="entry name" value="ACPS"/>
</dbReference>
<accession>W1Q3I3</accession>
<name>W1Q3I3_ABIDE</name>
<dbReference type="Proteomes" id="UP000019050">
    <property type="component" value="Unassembled WGS sequence"/>
</dbReference>
<feature type="domain" description="4'-phosphopantetheinyl transferase" evidence="9">
    <location>
        <begin position="5"/>
        <end position="112"/>
    </location>
</feature>
<keyword evidence="11" id="KW-1185">Reference proteome</keyword>
<dbReference type="GO" id="GO:0008897">
    <property type="term" value="F:holo-[acyl-carrier-protein] synthase activity"/>
    <property type="evidence" value="ECO:0007669"/>
    <property type="project" value="UniProtKB-UniRule"/>
</dbReference>
<comment type="cofactor">
    <cofactor evidence="8">
        <name>Mg(2+)</name>
        <dbReference type="ChEBI" id="CHEBI:18420"/>
    </cofactor>
</comment>
<keyword evidence="1 8" id="KW-0444">Lipid biosynthesis</keyword>
<dbReference type="EMBL" id="ACIN03000006">
    <property type="protein sequence ID" value="ESK65696.1"/>
    <property type="molecule type" value="Genomic_DNA"/>
</dbReference>
<dbReference type="SUPFAM" id="SSF56214">
    <property type="entry name" value="4'-phosphopantetheinyl transferase"/>
    <property type="match status" value="1"/>
</dbReference>
<comment type="catalytic activity">
    <reaction evidence="8">
        <text>apo-[ACP] + CoA = holo-[ACP] + adenosine 3',5'-bisphosphate + H(+)</text>
        <dbReference type="Rhea" id="RHEA:12068"/>
        <dbReference type="Rhea" id="RHEA-COMP:9685"/>
        <dbReference type="Rhea" id="RHEA-COMP:9690"/>
        <dbReference type="ChEBI" id="CHEBI:15378"/>
        <dbReference type="ChEBI" id="CHEBI:29999"/>
        <dbReference type="ChEBI" id="CHEBI:57287"/>
        <dbReference type="ChEBI" id="CHEBI:58343"/>
        <dbReference type="ChEBI" id="CHEBI:64479"/>
        <dbReference type="EC" id="2.7.8.7"/>
    </reaction>
</comment>
<organism evidence="10 11">
    <name type="scientific">Abiotrophia defectiva ATCC 49176</name>
    <dbReference type="NCBI Taxonomy" id="592010"/>
    <lineage>
        <taxon>Bacteria</taxon>
        <taxon>Bacillati</taxon>
        <taxon>Bacillota</taxon>
        <taxon>Bacilli</taxon>
        <taxon>Lactobacillales</taxon>
        <taxon>Aerococcaceae</taxon>
        <taxon>Abiotrophia</taxon>
    </lineage>
</organism>
<dbReference type="HOGENOM" id="CLU_089696_1_2_9"/>